<dbReference type="InterPro" id="IPR036188">
    <property type="entry name" value="FAD/NAD-bd_sf"/>
</dbReference>
<protein>
    <submittedName>
        <fullName evidence="9">Uncharacterized protein</fullName>
    </submittedName>
</protein>
<feature type="domain" description="FAD/NAD(P)-binding" evidence="7">
    <location>
        <begin position="2"/>
        <end position="284"/>
    </location>
</feature>
<dbReference type="Pfam" id="PF07992">
    <property type="entry name" value="Pyr_redox_2"/>
    <property type="match status" value="1"/>
</dbReference>
<keyword evidence="3" id="KW-0285">Flavoprotein</keyword>
<evidence type="ECO:0000259" key="7">
    <source>
        <dbReference type="Pfam" id="PF07992"/>
    </source>
</evidence>
<evidence type="ECO:0000256" key="2">
    <source>
        <dbReference type="ARBA" id="ARBA00006442"/>
    </source>
</evidence>
<dbReference type="InterPro" id="IPR016156">
    <property type="entry name" value="FAD/NAD-linked_Rdtase_dimer_sf"/>
</dbReference>
<feature type="domain" description="BFD-like [2Fe-2S]-binding" evidence="6">
    <location>
        <begin position="401"/>
        <end position="447"/>
    </location>
</feature>
<evidence type="ECO:0000313" key="9">
    <source>
        <dbReference type="EMBL" id="SCM68767.1"/>
    </source>
</evidence>
<gene>
    <name evidence="9" type="ORF">KARMA_2996</name>
</gene>
<dbReference type="EMBL" id="FMJB01000060">
    <property type="protein sequence ID" value="SCM68767.1"/>
    <property type="molecule type" value="Genomic_DNA"/>
</dbReference>
<dbReference type="InterPro" id="IPR041854">
    <property type="entry name" value="BFD-like_2Fe2S-bd_dom_sf"/>
</dbReference>
<feature type="domain" description="NADH-rubredoxin oxidoreductase C-terminal" evidence="8">
    <location>
        <begin position="298"/>
        <end position="367"/>
    </location>
</feature>
<evidence type="ECO:0000259" key="6">
    <source>
        <dbReference type="Pfam" id="PF04324"/>
    </source>
</evidence>
<evidence type="ECO:0000256" key="1">
    <source>
        <dbReference type="ARBA" id="ARBA00001974"/>
    </source>
</evidence>
<dbReference type="PANTHER" id="PTHR43429:SF3">
    <property type="entry name" value="NITRITE REDUCTASE [NAD(P)H]"/>
    <property type="match status" value="1"/>
</dbReference>
<dbReference type="Gene3D" id="3.50.50.60">
    <property type="entry name" value="FAD/NAD(P)-binding domain"/>
    <property type="match status" value="2"/>
</dbReference>
<comment type="similarity">
    <text evidence="2">Belongs to the FAD-dependent oxidoreductase family.</text>
</comment>
<feature type="transmembrane region" description="Helical" evidence="5">
    <location>
        <begin position="541"/>
        <end position="560"/>
    </location>
</feature>
<accession>A0A1M4N3V8</accession>
<keyword evidence="5" id="KW-0812">Transmembrane</keyword>
<dbReference type="Gene3D" id="1.10.10.1100">
    <property type="entry name" value="BFD-like [2Fe-2S]-binding domain"/>
    <property type="match status" value="1"/>
</dbReference>
<dbReference type="PRINTS" id="PR00368">
    <property type="entry name" value="FADPNR"/>
</dbReference>
<dbReference type="Gene3D" id="3.30.390.30">
    <property type="match status" value="1"/>
</dbReference>
<reference evidence="10" key="1">
    <citation type="submission" date="2016-09" db="EMBL/GenBank/DDBJ databases">
        <authorList>
            <person name="Wibberg D."/>
        </authorList>
    </citation>
    <scope>NUCLEOTIDE SEQUENCE [LARGE SCALE GENOMIC DNA]</scope>
</reference>
<feature type="transmembrane region" description="Helical" evidence="5">
    <location>
        <begin position="609"/>
        <end position="630"/>
    </location>
</feature>
<dbReference type="SUPFAM" id="SSF51905">
    <property type="entry name" value="FAD/NAD(P)-binding domain"/>
    <property type="match status" value="1"/>
</dbReference>
<comment type="cofactor">
    <cofactor evidence="1">
        <name>FAD</name>
        <dbReference type="ChEBI" id="CHEBI:57692"/>
    </cofactor>
</comment>
<dbReference type="PANTHER" id="PTHR43429">
    <property type="entry name" value="PYRIDINE NUCLEOTIDE-DISULFIDE OXIDOREDUCTASE DOMAIN-CONTAINING"/>
    <property type="match status" value="1"/>
</dbReference>
<feature type="transmembrane region" description="Helical" evidence="5">
    <location>
        <begin position="566"/>
        <end position="588"/>
    </location>
</feature>
<dbReference type="Proteomes" id="UP000184085">
    <property type="component" value="Unassembled WGS sequence"/>
</dbReference>
<evidence type="ECO:0000256" key="4">
    <source>
        <dbReference type="ARBA" id="ARBA00022827"/>
    </source>
</evidence>
<feature type="transmembrane region" description="Helical" evidence="5">
    <location>
        <begin position="502"/>
        <end position="521"/>
    </location>
</feature>
<keyword evidence="4" id="KW-0274">FAD</keyword>
<dbReference type="PRINTS" id="PR00411">
    <property type="entry name" value="PNDRDTASEI"/>
</dbReference>
<evidence type="ECO:0000313" key="10">
    <source>
        <dbReference type="Proteomes" id="UP000184085"/>
    </source>
</evidence>
<dbReference type="InterPro" id="IPR023753">
    <property type="entry name" value="FAD/NAD-binding_dom"/>
</dbReference>
<dbReference type="Pfam" id="PF18267">
    <property type="entry name" value="Rubredoxin_C"/>
    <property type="match status" value="1"/>
</dbReference>
<organism evidence="9 10">
    <name type="scientific">Donghicola eburneus</name>
    <dbReference type="NCBI Taxonomy" id="393278"/>
    <lineage>
        <taxon>Bacteria</taxon>
        <taxon>Pseudomonadati</taxon>
        <taxon>Pseudomonadota</taxon>
        <taxon>Alphaproteobacteria</taxon>
        <taxon>Rhodobacterales</taxon>
        <taxon>Roseobacteraceae</taxon>
        <taxon>Donghicola</taxon>
    </lineage>
</organism>
<evidence type="ECO:0000256" key="5">
    <source>
        <dbReference type="SAM" id="Phobius"/>
    </source>
</evidence>
<evidence type="ECO:0000256" key="3">
    <source>
        <dbReference type="ARBA" id="ARBA00022630"/>
    </source>
</evidence>
<dbReference type="Pfam" id="PF04324">
    <property type="entry name" value="Fer2_BFD"/>
    <property type="match status" value="1"/>
</dbReference>
<dbReference type="InterPro" id="IPR041575">
    <property type="entry name" value="Rubredoxin_C"/>
</dbReference>
<dbReference type="AlphaFoldDB" id="A0A1M4N3V8"/>
<name>A0A1M4N3V8_9RHOB</name>
<dbReference type="InterPro" id="IPR007419">
    <property type="entry name" value="BFD-like_2Fe2S-bd_dom"/>
</dbReference>
<proteinExistence type="inferred from homology"/>
<sequence length="635" mass="68361">MGARAATLLAKRGLAVTVLSTERFEPYNRVKLTPLLAGAVQFGEIVTPGFDDPEQDLRLLTGMRAKSIDRAQRFVTTADGQIWPYEKLIIATGSRAFIPGVPGRDLPGVFTFRSAEDASALMARSISARRVVVIGGGLLGLEAARGMQQRQAQVTVVEHENRLMPRQLDEEGGALLAEKILELGVTLRASVAVKAIEGEHRVESVRLADGTVLPCDTVIICTGVRARTDLARTAELSFSRGITVDDAMRTSDPDIYAIGECAEHNGVVHGLVGPGYEQADAAVADILGEHGRYQGSTPTTKLKVIGADVFSVGQVEQLEVAPDVRSHTWRDDTGYRRIFLRGGRLVGAIAVGSWPQASRVQSAIQNEALIFPWMVSRFLRGGSLWVKEDGDISQMPNAATVCNCTGVTCGRLRDAMAGGAKTPEALSAATGAGTVCGTCVPLLDEMVNSGAAPKPVRWYRPILVLSALAALAALTVALVPRIPYPSNFDAESLRVWLWRDNIVRQWTGFILLGLTLAAIAIGLRKRLRFMDKLGSYDGWRLIHLGVGALAAIGLIVHTGLRPGDNLNLMLFVSFAATLVFGAAAGLATGGDHELRARRIGTARKPARRWPTWAHIVMIWPLPLLILAHVLTSYAF</sequence>
<dbReference type="InterPro" id="IPR050260">
    <property type="entry name" value="FAD-bd_OxRdtase"/>
</dbReference>
<evidence type="ECO:0000259" key="8">
    <source>
        <dbReference type="Pfam" id="PF18267"/>
    </source>
</evidence>
<keyword evidence="5" id="KW-0472">Membrane</keyword>
<keyword evidence="5" id="KW-1133">Transmembrane helix</keyword>
<feature type="transmembrane region" description="Helical" evidence="5">
    <location>
        <begin position="462"/>
        <end position="482"/>
    </location>
</feature>
<dbReference type="GO" id="GO:0016491">
    <property type="term" value="F:oxidoreductase activity"/>
    <property type="evidence" value="ECO:0007669"/>
    <property type="project" value="InterPro"/>
</dbReference>
<keyword evidence="10" id="KW-1185">Reference proteome</keyword>